<dbReference type="RefSeq" id="WP_336588406.1">
    <property type="nucleotide sequence ID" value="NZ_JBBAXC010000018.1"/>
</dbReference>
<dbReference type="PANTHER" id="PTHR30307:SF0">
    <property type="entry name" value="S-ADENOSYLMETHIONINE:TRNA RIBOSYLTRANSFERASE-ISOMERASE"/>
    <property type="match status" value="1"/>
</dbReference>
<dbReference type="PANTHER" id="PTHR30307">
    <property type="entry name" value="S-ADENOSYLMETHIONINE:TRNA RIBOSYLTRANSFERASE-ISOMERASE"/>
    <property type="match status" value="1"/>
</dbReference>
<keyword evidence="1" id="KW-0963">Cytoplasm</keyword>
<evidence type="ECO:0000313" key="6">
    <source>
        <dbReference type="Proteomes" id="UP001312865"/>
    </source>
</evidence>
<reference evidence="5 6" key="1">
    <citation type="journal article" date="2018" name="J. Microbiol.">
        <title>Bacillus spongiae sp. nov., isolated from sponge of Jeju Island.</title>
        <authorList>
            <person name="Lee G.E."/>
            <person name="Im W.T."/>
            <person name="Park J.S."/>
        </authorList>
    </citation>
    <scope>NUCLEOTIDE SEQUENCE [LARGE SCALE GENOMIC DNA]</scope>
    <source>
        <strain evidence="5 6">135PIL107-10</strain>
    </source>
</reference>
<organism evidence="5 6">
    <name type="scientific">Bacillus spongiae</name>
    <dbReference type="NCBI Taxonomy" id="2683610"/>
    <lineage>
        <taxon>Bacteria</taxon>
        <taxon>Bacillati</taxon>
        <taxon>Bacillota</taxon>
        <taxon>Bacilli</taxon>
        <taxon>Bacillales</taxon>
        <taxon>Bacillaceae</taxon>
        <taxon>Bacillus</taxon>
    </lineage>
</organism>
<dbReference type="Proteomes" id="UP001312865">
    <property type="component" value="Unassembled WGS sequence"/>
</dbReference>
<gene>
    <name evidence="5" type="ORF">WAK64_18065</name>
</gene>
<comment type="caution">
    <text evidence="5">The sequence shown here is derived from an EMBL/GenBank/DDBJ whole genome shotgun (WGS) entry which is preliminary data.</text>
</comment>
<dbReference type="InterPro" id="IPR003699">
    <property type="entry name" value="QueA"/>
</dbReference>
<evidence type="ECO:0000256" key="1">
    <source>
        <dbReference type="ARBA" id="ARBA00022490"/>
    </source>
</evidence>
<dbReference type="SUPFAM" id="SSF111337">
    <property type="entry name" value="QueA-like"/>
    <property type="match status" value="1"/>
</dbReference>
<evidence type="ECO:0000313" key="5">
    <source>
        <dbReference type="EMBL" id="MEI5908957.1"/>
    </source>
</evidence>
<dbReference type="InterPro" id="IPR042118">
    <property type="entry name" value="QueA_dom1"/>
</dbReference>
<accession>A0ABU8HI53</accession>
<dbReference type="Pfam" id="PF02547">
    <property type="entry name" value="Queuosine_synth"/>
    <property type="match status" value="1"/>
</dbReference>
<dbReference type="InterPro" id="IPR036100">
    <property type="entry name" value="QueA_sf"/>
</dbReference>
<evidence type="ECO:0000256" key="2">
    <source>
        <dbReference type="ARBA" id="ARBA00022679"/>
    </source>
</evidence>
<dbReference type="Gene3D" id="2.40.10.240">
    <property type="entry name" value="QueA-like"/>
    <property type="match status" value="1"/>
</dbReference>
<name>A0ABU8HI53_9BACI</name>
<evidence type="ECO:0000256" key="3">
    <source>
        <dbReference type="ARBA" id="ARBA00022691"/>
    </source>
</evidence>
<dbReference type="InterPro" id="IPR042119">
    <property type="entry name" value="QueA_dom2"/>
</dbReference>
<sequence length="336" mass="37982">MGALANSFEIPSHLNAKMPIEWTRGRRDQVGMMVLHARSGKTIHTQFRQLADFLQSGDLLLFNNSRTIPAVLKGADVEIRLSRKREDELWEAILLTNKEEGHQDFVLEGNLHCKIVGKGSEEPLQVLSFSKEGGDFFDHLYRFGQPIRYEYIDSPWPLDYYQTVFASAPGSVEMPSAGRAFSWEMLKGLKEKGVQTEFLQLHAGLSYYENNQWPNPKHHPEAFQIPRLTAQRINETKANGGRIVAVGTTVVRAVESAVNDYGKVCPGKGLTTLYIQQDYERKIVDGLITGFHEPQASHLHLLTSFVEESSLILAYQEALGHGYLWHEFGDMNLILP</sequence>
<dbReference type="Gene3D" id="3.40.1780.10">
    <property type="entry name" value="QueA-like"/>
    <property type="match status" value="1"/>
</dbReference>
<keyword evidence="2" id="KW-0808">Transferase</keyword>
<keyword evidence="4" id="KW-0671">Queuosine biosynthesis</keyword>
<keyword evidence="6" id="KW-1185">Reference proteome</keyword>
<dbReference type="EMBL" id="JBBAXC010000018">
    <property type="protein sequence ID" value="MEI5908957.1"/>
    <property type="molecule type" value="Genomic_DNA"/>
</dbReference>
<proteinExistence type="predicted"/>
<keyword evidence="3" id="KW-0949">S-adenosyl-L-methionine</keyword>
<evidence type="ECO:0000256" key="4">
    <source>
        <dbReference type="ARBA" id="ARBA00022785"/>
    </source>
</evidence>
<protein>
    <submittedName>
        <fullName evidence="5">S-adenosylmethionine:tRNA ribosyltransferase-isomerase</fullName>
    </submittedName>
</protein>